<evidence type="ECO:0000313" key="1">
    <source>
        <dbReference type="EMBL" id="GEU15250.1"/>
    </source>
</evidence>
<proteinExistence type="predicted"/>
<name>A0A640MSY0_BACAN</name>
<protein>
    <submittedName>
        <fullName evidence="1">Uncharacterized protein</fullName>
    </submittedName>
</protein>
<organism evidence="1">
    <name type="scientific">Bacillus anthracis</name>
    <name type="common">anthrax bacterium</name>
    <dbReference type="NCBI Taxonomy" id="1392"/>
    <lineage>
        <taxon>Bacteria</taxon>
        <taxon>Bacillati</taxon>
        <taxon>Bacillota</taxon>
        <taxon>Bacilli</taxon>
        <taxon>Bacillales</taxon>
        <taxon>Bacillaceae</taxon>
        <taxon>Bacillus</taxon>
        <taxon>Bacillus cereus group</taxon>
    </lineage>
</organism>
<reference evidence="1" key="1">
    <citation type="submission" date="2019-12" db="EMBL/GenBank/DDBJ databases">
        <title>Epidemiological and comparative genomic analysis of Bacillus anthracis isolated from northern Vietnam.</title>
        <authorList>
            <person name="Hoang T.T.H."/>
            <person name="Dang D.A."/>
            <person name="Pham M.H."/>
            <person name="Luong M.H."/>
            <person name="Tran N.D."/>
            <person name="Nguyen T.H."/>
            <person name="Nguyen T.T."/>
            <person name="Inoue S."/>
            <person name="Morikawa S."/>
            <person name="Okutani A."/>
        </authorList>
    </citation>
    <scope>NUCLEOTIDE SEQUENCE</scope>
    <source>
        <strain evidence="1">QuyetLC</strain>
    </source>
</reference>
<accession>A0A640MSY0</accession>
<sequence length="88" mass="10595">MKTVDMEIYNYIKKMVGKDTSIIYEQIYNEGYDTPLIQIIIKNVRIKEFIYYDYEHVKSLDDIKKNLDIQISCLNSRVNRRNKKLLIS</sequence>
<reference evidence="1" key="2">
    <citation type="submission" date="2019-12" db="EMBL/GenBank/DDBJ databases">
        <authorList>
            <person name="Hoang T.H.H."/>
            <person name="Okutani A."/>
        </authorList>
    </citation>
    <scope>NUCLEOTIDE SEQUENCE</scope>
    <source>
        <strain evidence="1">QuyetLC</strain>
    </source>
</reference>
<gene>
    <name evidence="1" type="ORF">QuyetLC_48710</name>
</gene>
<dbReference type="EMBL" id="BLEY01000078">
    <property type="protein sequence ID" value="GEU15250.1"/>
    <property type="molecule type" value="Genomic_DNA"/>
</dbReference>
<comment type="caution">
    <text evidence="1">The sequence shown here is derived from an EMBL/GenBank/DDBJ whole genome shotgun (WGS) entry which is preliminary data.</text>
</comment>
<dbReference type="AlphaFoldDB" id="A0A640MSY0"/>